<dbReference type="GO" id="GO:0090529">
    <property type="term" value="P:cell septum assembly"/>
    <property type="evidence" value="ECO:0007669"/>
    <property type="project" value="InterPro"/>
</dbReference>
<evidence type="ECO:0000259" key="10">
    <source>
        <dbReference type="PROSITE" id="PS51779"/>
    </source>
</evidence>
<keyword evidence="7 9" id="KW-0472">Membrane</keyword>
<comment type="caution">
    <text evidence="11">The sequence shown here is derived from an EMBL/GenBank/DDBJ whole genome shotgun (WGS) entry which is preliminary data.</text>
</comment>
<feature type="transmembrane region" description="Helical" evidence="9">
    <location>
        <begin position="27"/>
        <end position="51"/>
    </location>
</feature>
<evidence type="ECO:0000256" key="7">
    <source>
        <dbReference type="ARBA" id="ARBA00023136"/>
    </source>
</evidence>
<evidence type="ECO:0000256" key="8">
    <source>
        <dbReference type="ARBA" id="ARBA00023306"/>
    </source>
</evidence>
<dbReference type="InterPro" id="IPR026579">
    <property type="entry name" value="FtsQ"/>
</dbReference>
<comment type="subcellular location">
    <subcellularLocation>
        <location evidence="1">Membrane</location>
    </subcellularLocation>
</comment>
<reference evidence="11 12" key="1">
    <citation type="journal article" date="2014" name="Nature">
        <title>An environmental bacterial taxon with a large and distinct metabolic repertoire.</title>
        <authorList>
            <person name="Wilson M.C."/>
            <person name="Mori T."/>
            <person name="Ruckert C."/>
            <person name="Uria A.R."/>
            <person name="Helf M.J."/>
            <person name="Takada K."/>
            <person name="Gernert C."/>
            <person name="Steffens U.A."/>
            <person name="Heycke N."/>
            <person name="Schmitt S."/>
            <person name="Rinke C."/>
            <person name="Helfrich E.J."/>
            <person name="Brachmann A.O."/>
            <person name="Gurgui C."/>
            <person name="Wakimoto T."/>
            <person name="Kracht M."/>
            <person name="Crusemann M."/>
            <person name="Hentschel U."/>
            <person name="Abe I."/>
            <person name="Matsunaga S."/>
            <person name="Kalinowski J."/>
            <person name="Takeyama H."/>
            <person name="Piel J."/>
        </authorList>
    </citation>
    <scope>NUCLEOTIDE SEQUENCE [LARGE SCALE GENOMIC DNA]</scope>
    <source>
        <strain evidence="12">TSY2</strain>
    </source>
</reference>
<evidence type="ECO:0000313" key="12">
    <source>
        <dbReference type="Proteomes" id="UP000019140"/>
    </source>
</evidence>
<evidence type="ECO:0000256" key="3">
    <source>
        <dbReference type="ARBA" id="ARBA00022519"/>
    </source>
</evidence>
<evidence type="ECO:0000256" key="6">
    <source>
        <dbReference type="ARBA" id="ARBA00022989"/>
    </source>
</evidence>
<keyword evidence="6 9" id="KW-1133">Transmembrane helix</keyword>
<keyword evidence="2" id="KW-1003">Cell membrane</keyword>
<evidence type="ECO:0000256" key="5">
    <source>
        <dbReference type="ARBA" id="ARBA00022692"/>
    </source>
</evidence>
<evidence type="ECO:0000256" key="1">
    <source>
        <dbReference type="ARBA" id="ARBA00004370"/>
    </source>
</evidence>
<keyword evidence="12" id="KW-1185">Reference proteome</keyword>
<dbReference type="InterPro" id="IPR013685">
    <property type="entry name" value="POTRA_FtsQ_type"/>
</dbReference>
<dbReference type="PANTHER" id="PTHR35851">
    <property type="entry name" value="CELL DIVISION PROTEIN FTSQ"/>
    <property type="match status" value="1"/>
</dbReference>
<dbReference type="Pfam" id="PF08478">
    <property type="entry name" value="POTRA_1"/>
    <property type="match status" value="1"/>
</dbReference>
<proteinExistence type="predicted"/>
<evidence type="ECO:0000313" key="11">
    <source>
        <dbReference type="EMBL" id="ETX08216.1"/>
    </source>
</evidence>
<dbReference type="InterPro" id="IPR005548">
    <property type="entry name" value="Cell_div_FtsQ/DivIB_C"/>
</dbReference>
<keyword evidence="5 9" id="KW-0812">Transmembrane</keyword>
<protein>
    <recommendedName>
        <fullName evidence="10">POTRA domain-containing protein</fullName>
    </recommendedName>
</protein>
<dbReference type="PANTHER" id="PTHR35851:SF1">
    <property type="entry name" value="CELL DIVISION PROTEIN FTSQ"/>
    <property type="match status" value="1"/>
</dbReference>
<dbReference type="Gene3D" id="3.10.20.310">
    <property type="entry name" value="membrane protein fhac"/>
    <property type="match status" value="1"/>
</dbReference>
<dbReference type="InterPro" id="IPR034746">
    <property type="entry name" value="POTRA"/>
</dbReference>
<keyword evidence="8" id="KW-0131">Cell cycle</keyword>
<dbReference type="Proteomes" id="UP000019140">
    <property type="component" value="Unassembled WGS sequence"/>
</dbReference>
<dbReference type="GO" id="GO:0016020">
    <property type="term" value="C:membrane"/>
    <property type="evidence" value="ECO:0007669"/>
    <property type="project" value="UniProtKB-SubCell"/>
</dbReference>
<evidence type="ECO:0000256" key="9">
    <source>
        <dbReference type="SAM" id="Phobius"/>
    </source>
</evidence>
<keyword evidence="4" id="KW-0132">Cell division</keyword>
<evidence type="ECO:0000256" key="2">
    <source>
        <dbReference type="ARBA" id="ARBA00022475"/>
    </source>
</evidence>
<dbReference type="PROSITE" id="PS51779">
    <property type="entry name" value="POTRA"/>
    <property type="match status" value="1"/>
</dbReference>
<accession>W4ME66</accession>
<dbReference type="HOGENOM" id="CLU_1029290_0_0_7"/>
<gene>
    <name evidence="11" type="ORF">ETSY2_06710</name>
</gene>
<feature type="domain" description="POTRA" evidence="10">
    <location>
        <begin position="60"/>
        <end position="128"/>
    </location>
</feature>
<dbReference type="EMBL" id="AZHX01000273">
    <property type="protein sequence ID" value="ETX08216.1"/>
    <property type="molecule type" value="Genomic_DNA"/>
</dbReference>
<keyword evidence="3" id="KW-0997">Cell inner membrane</keyword>
<sequence length="270" mass="30318">MLSLAAGNTLGGAQRKRMWLKRFATRVWFWSKCSMAAAMIAALVWGGYALVTLVRQTDYFSVRTIEITGHATLSRQDMLYYLAIPPDATLFELDLARMGLRLERHPLIERVTVRRQLPDTLHVAVQEREPRLAVVSGGQRVVVDREGVVLRPVAEQDGELPQLRLNEQKALAPGMRLRLPPVQRALDVVRAYGVSPIAGILRLVSCTVDESGTSHWRVAPDAFVLRVGEGDVTSQLKRLPPVLRYLRQHDLAARTVDVSYRKRVVIIPES</sequence>
<dbReference type="AlphaFoldDB" id="W4ME66"/>
<evidence type="ECO:0000256" key="4">
    <source>
        <dbReference type="ARBA" id="ARBA00022618"/>
    </source>
</evidence>
<name>W4ME66_9BACT</name>
<organism evidence="11 12">
    <name type="scientific">Candidatus Entotheonella gemina</name>
    <dbReference type="NCBI Taxonomy" id="1429439"/>
    <lineage>
        <taxon>Bacteria</taxon>
        <taxon>Pseudomonadati</taxon>
        <taxon>Nitrospinota/Tectimicrobiota group</taxon>
        <taxon>Candidatus Tectimicrobiota</taxon>
        <taxon>Candidatus Entotheonellia</taxon>
        <taxon>Candidatus Entotheonellales</taxon>
        <taxon>Candidatus Entotheonellaceae</taxon>
        <taxon>Candidatus Entotheonella</taxon>
    </lineage>
</organism>
<dbReference type="Pfam" id="PF03799">
    <property type="entry name" value="FtsQ_DivIB_C"/>
    <property type="match status" value="1"/>
</dbReference>